<keyword evidence="12" id="KW-0012">Acyltransferase</keyword>
<organism evidence="15 16">
    <name type="scientific">Rhodotorula mucilaginosa</name>
    <name type="common">Yeast</name>
    <name type="synonym">Rhodotorula rubra</name>
    <dbReference type="NCBI Taxonomy" id="5537"/>
    <lineage>
        <taxon>Eukaryota</taxon>
        <taxon>Fungi</taxon>
        <taxon>Dikarya</taxon>
        <taxon>Basidiomycota</taxon>
        <taxon>Pucciniomycotina</taxon>
        <taxon>Microbotryomycetes</taxon>
        <taxon>Sporidiobolales</taxon>
        <taxon>Sporidiobolaceae</taxon>
        <taxon>Rhodotorula</taxon>
    </lineage>
</organism>
<feature type="repeat" description="ANK" evidence="11">
    <location>
        <begin position="143"/>
        <end position="175"/>
    </location>
</feature>
<feature type="transmembrane region" description="Helical" evidence="12">
    <location>
        <begin position="555"/>
        <end position="577"/>
    </location>
</feature>
<keyword evidence="4" id="KW-0677">Repeat</keyword>
<feature type="compositionally biased region" description="Low complexity" evidence="13">
    <location>
        <begin position="673"/>
        <end position="686"/>
    </location>
</feature>
<dbReference type="Gene3D" id="1.25.40.20">
    <property type="entry name" value="Ankyrin repeat-containing domain"/>
    <property type="match status" value="2"/>
</dbReference>
<feature type="transmembrane region" description="Helical" evidence="12">
    <location>
        <begin position="439"/>
        <end position="458"/>
    </location>
</feature>
<comment type="caution">
    <text evidence="15">The sequence shown here is derived from an EMBL/GenBank/DDBJ whole genome shotgun (WGS) entry which is preliminary data.</text>
</comment>
<comment type="catalytic activity">
    <reaction evidence="10 12">
        <text>L-cysteinyl-[protein] + hexadecanoyl-CoA = S-hexadecanoyl-L-cysteinyl-[protein] + CoA</text>
        <dbReference type="Rhea" id="RHEA:36683"/>
        <dbReference type="Rhea" id="RHEA-COMP:10131"/>
        <dbReference type="Rhea" id="RHEA-COMP:11032"/>
        <dbReference type="ChEBI" id="CHEBI:29950"/>
        <dbReference type="ChEBI" id="CHEBI:57287"/>
        <dbReference type="ChEBI" id="CHEBI:57379"/>
        <dbReference type="ChEBI" id="CHEBI:74151"/>
        <dbReference type="EC" id="2.3.1.225"/>
    </reaction>
</comment>
<comment type="subcellular location">
    <subcellularLocation>
        <location evidence="1">Membrane</location>
        <topology evidence="1">Multi-pass membrane protein</topology>
    </subcellularLocation>
</comment>
<keyword evidence="3 12" id="KW-0812">Transmembrane</keyword>
<feature type="compositionally biased region" description="Low complexity" evidence="13">
    <location>
        <begin position="22"/>
        <end position="33"/>
    </location>
</feature>
<dbReference type="PROSITE" id="PS50216">
    <property type="entry name" value="DHHC"/>
    <property type="match status" value="1"/>
</dbReference>
<evidence type="ECO:0000256" key="9">
    <source>
        <dbReference type="ARBA" id="ARBA00023288"/>
    </source>
</evidence>
<evidence type="ECO:0000256" key="1">
    <source>
        <dbReference type="ARBA" id="ARBA00004141"/>
    </source>
</evidence>
<feature type="transmembrane region" description="Helical" evidence="12">
    <location>
        <begin position="607"/>
        <end position="628"/>
    </location>
</feature>
<evidence type="ECO:0000256" key="10">
    <source>
        <dbReference type="ARBA" id="ARBA00048048"/>
    </source>
</evidence>
<keyword evidence="8" id="KW-0564">Palmitate</keyword>
<feature type="region of interest" description="Disordered" evidence="13">
    <location>
        <begin position="21"/>
        <end position="108"/>
    </location>
</feature>
<dbReference type="Pfam" id="PF12796">
    <property type="entry name" value="Ank_2"/>
    <property type="match status" value="3"/>
</dbReference>
<evidence type="ECO:0000256" key="7">
    <source>
        <dbReference type="ARBA" id="ARBA00023136"/>
    </source>
</evidence>
<feature type="repeat" description="ANK" evidence="11">
    <location>
        <begin position="177"/>
        <end position="209"/>
    </location>
</feature>
<evidence type="ECO:0000256" key="6">
    <source>
        <dbReference type="ARBA" id="ARBA00023043"/>
    </source>
</evidence>
<dbReference type="InterPro" id="IPR036770">
    <property type="entry name" value="Ankyrin_rpt-contain_sf"/>
</dbReference>
<feature type="repeat" description="ANK" evidence="11">
    <location>
        <begin position="278"/>
        <end position="310"/>
    </location>
</feature>
<evidence type="ECO:0000256" key="2">
    <source>
        <dbReference type="ARBA" id="ARBA00010104"/>
    </source>
</evidence>
<dbReference type="PROSITE" id="PS50297">
    <property type="entry name" value="ANK_REP_REGION"/>
    <property type="match status" value="5"/>
</dbReference>
<keyword evidence="9" id="KW-0449">Lipoprotein</keyword>
<dbReference type="GO" id="GO:0016020">
    <property type="term" value="C:membrane"/>
    <property type="evidence" value="ECO:0007669"/>
    <property type="project" value="UniProtKB-SubCell"/>
</dbReference>
<feature type="repeat" description="ANK" evidence="11">
    <location>
        <begin position="106"/>
        <end position="138"/>
    </location>
</feature>
<dbReference type="Proteomes" id="UP000777482">
    <property type="component" value="Unassembled WGS sequence"/>
</dbReference>
<evidence type="ECO:0000313" key="15">
    <source>
        <dbReference type="EMBL" id="KAG0655010.1"/>
    </source>
</evidence>
<feature type="region of interest" description="Disordered" evidence="13">
    <location>
        <begin position="409"/>
        <end position="431"/>
    </location>
</feature>
<evidence type="ECO:0000256" key="13">
    <source>
        <dbReference type="SAM" id="MobiDB-lite"/>
    </source>
</evidence>
<keyword evidence="12" id="KW-0808">Transferase</keyword>
<dbReference type="PROSITE" id="PS50088">
    <property type="entry name" value="ANK_REPEAT"/>
    <property type="match status" value="5"/>
</dbReference>
<evidence type="ECO:0000256" key="8">
    <source>
        <dbReference type="ARBA" id="ARBA00023139"/>
    </source>
</evidence>
<feature type="repeat" description="ANK" evidence="11">
    <location>
        <begin position="245"/>
        <end position="277"/>
    </location>
</feature>
<dbReference type="EMBL" id="PUHQ01000132">
    <property type="protein sequence ID" value="KAG0655010.1"/>
    <property type="molecule type" value="Genomic_DNA"/>
</dbReference>
<dbReference type="GO" id="GO:0019706">
    <property type="term" value="F:protein-cysteine S-palmitoyltransferase activity"/>
    <property type="evidence" value="ECO:0007669"/>
    <property type="project" value="UniProtKB-EC"/>
</dbReference>
<evidence type="ECO:0000256" key="12">
    <source>
        <dbReference type="RuleBase" id="RU079119"/>
    </source>
</evidence>
<name>A0A9P7B2K3_RHOMI</name>
<keyword evidence="16" id="KW-1185">Reference proteome</keyword>
<dbReference type="SUPFAM" id="SSF48403">
    <property type="entry name" value="Ankyrin repeat"/>
    <property type="match status" value="1"/>
</dbReference>
<dbReference type="AlphaFoldDB" id="A0A9P7B2K3"/>
<dbReference type="InterPro" id="IPR002110">
    <property type="entry name" value="Ankyrin_rpt"/>
</dbReference>
<comment type="similarity">
    <text evidence="2">Belongs to the DHHC palmitoyltransferase family. AKR/ZDHHC17 subfamily.</text>
</comment>
<keyword evidence="5 12" id="KW-1133">Transmembrane helix</keyword>
<feature type="region of interest" description="Disordered" evidence="13">
    <location>
        <begin position="779"/>
        <end position="807"/>
    </location>
</feature>
<evidence type="ECO:0000256" key="3">
    <source>
        <dbReference type="ARBA" id="ARBA00022692"/>
    </source>
</evidence>
<feature type="compositionally biased region" description="Basic and acidic residues" evidence="13">
    <location>
        <begin position="779"/>
        <end position="788"/>
    </location>
</feature>
<feature type="compositionally biased region" description="Polar residues" evidence="13">
    <location>
        <begin position="69"/>
        <end position="80"/>
    </location>
</feature>
<dbReference type="PRINTS" id="PR01415">
    <property type="entry name" value="ANKYRIN"/>
</dbReference>
<accession>A0A9P7B2K3</accession>
<gene>
    <name evidence="15" type="primary">AKR1</name>
    <name evidence="15" type="ORF">C6P46_001299</name>
</gene>
<dbReference type="OrthoDB" id="6781668at2759"/>
<evidence type="ECO:0000259" key="14">
    <source>
        <dbReference type="Pfam" id="PF01529"/>
    </source>
</evidence>
<proteinExistence type="inferred from homology"/>
<evidence type="ECO:0000256" key="4">
    <source>
        <dbReference type="ARBA" id="ARBA00022737"/>
    </source>
</evidence>
<feature type="transmembrane region" description="Helical" evidence="12">
    <location>
        <begin position="464"/>
        <end position="486"/>
    </location>
</feature>
<keyword evidence="6 11" id="KW-0040">ANK repeat</keyword>
<feature type="transmembrane region" description="Helical" evidence="12">
    <location>
        <begin position="358"/>
        <end position="378"/>
    </location>
</feature>
<evidence type="ECO:0000313" key="16">
    <source>
        <dbReference type="Proteomes" id="UP000777482"/>
    </source>
</evidence>
<sequence length="839" mass="91407">MNRWLVVPAVQVHAALRVRVKSSPPGNVSPNGPAVERSLGSEGVDEKSDKLALDPQDSQEQGEARVSEEASTVETNTLELQETRSAEMASHPTQATEPDPPDRDQEAPTPLHLAAQQGDLDTLYRLLDHPDDRTTTAADPDAQGITPLHWAAINSHILFCKALLERGAEPDLRGGELAATPLMWAARQGHLAVVHLLIKYGADPTLTDSQQFNALHLAVHSSSAFLVAYLLNTLQPLAVDAQDPEGHTALAWACYQGDAISVQLLLGAGADVLKTDHAGLTPLHWAVTKGNSTCIRHVVQAGADLHARTHEGKTAREMAIELKSLPAYERALVEAGLDPLTGRPQQDVPFKTPSRTNLAIFVVVGVAFGVMFETWALLPWYSSVILVAAEAYAMHHLVSRVILGVRSTPKHAHHGHSHGHGHGHAHGHGHGSERVTKSAYLCAVITASLAWVFYVWVTRIVLQLSGYSITSLLFALLFLSCCYNFFRAITLDPGTVIEDMVESGSFNGINFCLACMVRRPLRSKHSFATDRCVAKFDHYCPWVWNDVGVNNHRQFLLFVASLVGGVLLFARLTWAYFYEKAPDLSPDAYCPALVPTLVCTATTYDPFAFAVSSWACLQLTWTVILLGAQLWQVARQMTTLEVSNVGRYGYMGGKPSMTAASQFGAIDKFQTRSGSSTPSSGDDPVSLAHAPRLPDEKKGTFSYLLKLLGLDRFTSRGKAISGLAHATRGDVTNPFDLGVRSNCVDFWTRGKELGVEYERLFEIPEAGRGGFRRVVAERKRREREEAQDGAHGPVSLGSSSNAPPHDVGLARLLAGMKRKMRMGYGSSSPYERVANDPPV</sequence>
<dbReference type="Pfam" id="PF01529">
    <property type="entry name" value="DHHC"/>
    <property type="match status" value="1"/>
</dbReference>
<feature type="region of interest" description="Disordered" evidence="13">
    <location>
        <begin position="671"/>
        <end position="693"/>
    </location>
</feature>
<keyword evidence="7 12" id="KW-0472">Membrane</keyword>
<feature type="compositionally biased region" description="Basic residues" evidence="13">
    <location>
        <begin position="409"/>
        <end position="429"/>
    </location>
</feature>
<protein>
    <recommendedName>
        <fullName evidence="12">Palmitoyltransferase</fullName>
        <ecNumber evidence="12">2.3.1.225</ecNumber>
    </recommendedName>
</protein>
<comment type="domain">
    <text evidence="12">The DHHC domain is required for palmitoyltransferase activity.</text>
</comment>
<feature type="domain" description="Palmitoyltransferase DHHC" evidence="14">
    <location>
        <begin position="507"/>
        <end position="642"/>
    </location>
</feature>
<evidence type="ECO:0000256" key="5">
    <source>
        <dbReference type="ARBA" id="ARBA00022989"/>
    </source>
</evidence>
<evidence type="ECO:0000256" key="11">
    <source>
        <dbReference type="PROSITE-ProRule" id="PRU00023"/>
    </source>
</evidence>
<dbReference type="EC" id="2.3.1.225" evidence="12"/>
<dbReference type="SMART" id="SM00248">
    <property type="entry name" value="ANK"/>
    <property type="match status" value="6"/>
</dbReference>
<dbReference type="InterPro" id="IPR001594">
    <property type="entry name" value="Palmitoyltrfase_DHHC"/>
</dbReference>
<dbReference type="PANTHER" id="PTHR24161">
    <property type="entry name" value="ANK_REP_REGION DOMAIN-CONTAINING PROTEIN-RELATED"/>
    <property type="match status" value="1"/>
</dbReference>
<reference evidence="15 16" key="1">
    <citation type="submission" date="2020-11" db="EMBL/GenBank/DDBJ databases">
        <title>Kefir isolates.</title>
        <authorList>
            <person name="Marcisauskas S."/>
            <person name="Kim Y."/>
            <person name="Blasche S."/>
        </authorList>
    </citation>
    <scope>NUCLEOTIDE SEQUENCE [LARGE SCALE GENOMIC DNA]</scope>
    <source>
        <strain evidence="15 16">KR</strain>
    </source>
</reference>
<dbReference type="PANTHER" id="PTHR24161:SF85">
    <property type="entry name" value="PALMITOYLTRANSFERASE HIP14"/>
    <property type="match status" value="1"/>
</dbReference>